<evidence type="ECO:0000313" key="4">
    <source>
        <dbReference type="EMBL" id="ODQ79909.1"/>
    </source>
</evidence>
<dbReference type="InterPro" id="IPR000717">
    <property type="entry name" value="PCI_dom"/>
</dbReference>
<dbReference type="GO" id="GO:0008541">
    <property type="term" value="C:proteasome regulatory particle, lid subcomplex"/>
    <property type="evidence" value="ECO:0007669"/>
    <property type="project" value="EnsemblFungi"/>
</dbReference>
<keyword evidence="2" id="KW-0647">Proteasome</keyword>
<dbReference type="RefSeq" id="XP_018985237.1">
    <property type="nucleotide sequence ID" value="XM_019131769.1"/>
</dbReference>
<dbReference type="GO" id="GO:0005829">
    <property type="term" value="C:cytosol"/>
    <property type="evidence" value="ECO:0007669"/>
    <property type="project" value="TreeGrafter"/>
</dbReference>
<name>A0A1E3QQE9_9ASCO</name>
<sequence length="274" mass="31378">MSLESLTASLYKSYEAKKYEEAAAFLPAIKLHLIKHKLLVPLTNADTTKNHYNDLRISKKILEIGAFISINLAEFAQFEQYFIYLKAFYGNAHITNMNKDAQVGKIYSLYLLYLLSQGEFSKFHSELELVYNTWPAEVVASDQFLRFPTNLEKNLMEGNYIKIWQLYAADERELPLAEFKLFERVLIDSLRSEIATNISKSYLSLPVVNIKELLHLHDFSGAQIETKIAEEYGWTLHNGVVHFAAEAEEGAEESNHARIIKNVLGYASEIETIV</sequence>
<evidence type="ECO:0000259" key="3">
    <source>
        <dbReference type="PROSITE" id="PS50250"/>
    </source>
</evidence>
<dbReference type="GO" id="GO:0005634">
    <property type="term" value="C:nucleus"/>
    <property type="evidence" value="ECO:0007669"/>
    <property type="project" value="TreeGrafter"/>
</dbReference>
<dbReference type="PANTHER" id="PTHR12387">
    <property type="entry name" value="26S PROTEASOME NON-ATPASE REGULATORY SUBUNIT 8"/>
    <property type="match status" value="1"/>
</dbReference>
<dbReference type="InterPro" id="IPR006746">
    <property type="entry name" value="26S_Psome_Rpn12"/>
</dbReference>
<feature type="domain" description="PCI" evidence="3">
    <location>
        <begin position="76"/>
        <end position="259"/>
    </location>
</feature>
<dbReference type="Proteomes" id="UP000094336">
    <property type="component" value="Unassembled WGS sequence"/>
</dbReference>
<dbReference type="EMBL" id="KV454431">
    <property type="protein sequence ID" value="ODQ79909.1"/>
    <property type="molecule type" value="Genomic_DNA"/>
</dbReference>
<organism evidence="4 5">
    <name type="scientific">Babjeviella inositovora NRRL Y-12698</name>
    <dbReference type="NCBI Taxonomy" id="984486"/>
    <lineage>
        <taxon>Eukaryota</taxon>
        <taxon>Fungi</taxon>
        <taxon>Dikarya</taxon>
        <taxon>Ascomycota</taxon>
        <taxon>Saccharomycotina</taxon>
        <taxon>Pichiomycetes</taxon>
        <taxon>Serinales incertae sedis</taxon>
        <taxon>Babjeviella</taxon>
    </lineage>
</organism>
<keyword evidence="5" id="KW-1185">Reference proteome</keyword>
<dbReference type="GO" id="GO:0034515">
    <property type="term" value="C:proteasome storage granule"/>
    <property type="evidence" value="ECO:0007669"/>
    <property type="project" value="EnsemblFungi"/>
</dbReference>
<evidence type="ECO:0000313" key="5">
    <source>
        <dbReference type="Proteomes" id="UP000094336"/>
    </source>
</evidence>
<dbReference type="GeneID" id="30149622"/>
<evidence type="ECO:0000256" key="1">
    <source>
        <dbReference type="ARBA" id="ARBA00009627"/>
    </source>
</evidence>
<accession>A0A1E3QQE9</accession>
<dbReference type="PROSITE" id="PS50250">
    <property type="entry name" value="PCI"/>
    <property type="match status" value="1"/>
</dbReference>
<comment type="similarity">
    <text evidence="1">Belongs to the proteasome subunit S14 family.</text>
</comment>
<gene>
    <name evidence="4" type="ORF">BABINDRAFT_36396</name>
</gene>
<dbReference type="InterPro" id="IPR033464">
    <property type="entry name" value="CSN8_PSD8_EIF3K"/>
</dbReference>
<reference evidence="5" key="1">
    <citation type="submission" date="2016-05" db="EMBL/GenBank/DDBJ databases">
        <title>Comparative genomics of biotechnologically important yeasts.</title>
        <authorList>
            <consortium name="DOE Joint Genome Institute"/>
            <person name="Riley R."/>
            <person name="Haridas S."/>
            <person name="Wolfe K.H."/>
            <person name="Lopes M.R."/>
            <person name="Hittinger C.T."/>
            <person name="Goker M."/>
            <person name="Salamov A."/>
            <person name="Wisecaver J."/>
            <person name="Long T.M."/>
            <person name="Aerts A.L."/>
            <person name="Barry K."/>
            <person name="Choi C."/>
            <person name="Clum A."/>
            <person name="Coughlan A.Y."/>
            <person name="Deshpande S."/>
            <person name="Douglass A.P."/>
            <person name="Hanson S.J."/>
            <person name="Klenk H.-P."/>
            <person name="Labutti K."/>
            <person name="Lapidus A."/>
            <person name="Lindquist E."/>
            <person name="Lipzen A."/>
            <person name="Meier-Kolthoff J.P."/>
            <person name="Ohm R.A."/>
            <person name="Otillar R.P."/>
            <person name="Pangilinan J."/>
            <person name="Peng Y."/>
            <person name="Rokas A."/>
            <person name="Rosa C.A."/>
            <person name="Scheuner C."/>
            <person name="Sibirny A.A."/>
            <person name="Slot J.C."/>
            <person name="Stielow J.B."/>
            <person name="Sun H."/>
            <person name="Kurtzman C.P."/>
            <person name="Blackwell M."/>
            <person name="Grigoriev I.V."/>
            <person name="Jeffries T.W."/>
        </authorList>
    </citation>
    <scope>NUCLEOTIDE SEQUENCE [LARGE SCALE GENOMIC DNA]</scope>
    <source>
        <strain evidence="5">NRRL Y-12698</strain>
    </source>
</reference>
<dbReference type="PANTHER" id="PTHR12387:SF0">
    <property type="entry name" value="26S PROTEASOME NON-ATPASE REGULATORY SUBUNIT 8"/>
    <property type="match status" value="1"/>
</dbReference>
<dbReference type="OrthoDB" id="8775810at2759"/>
<dbReference type="AlphaFoldDB" id="A0A1E3QQE9"/>
<dbReference type="STRING" id="984486.A0A1E3QQE9"/>
<proteinExistence type="inferred from homology"/>
<evidence type="ECO:0000256" key="2">
    <source>
        <dbReference type="ARBA" id="ARBA00022942"/>
    </source>
</evidence>
<protein>
    <recommendedName>
        <fullName evidence="3">PCI domain-containing protein</fullName>
    </recommendedName>
</protein>
<dbReference type="Gene3D" id="1.25.40.990">
    <property type="match status" value="1"/>
</dbReference>
<dbReference type="GO" id="GO:0043161">
    <property type="term" value="P:proteasome-mediated ubiquitin-dependent protein catabolic process"/>
    <property type="evidence" value="ECO:0007669"/>
    <property type="project" value="EnsemblFungi"/>
</dbReference>
<dbReference type="Pfam" id="PF10075">
    <property type="entry name" value="CSN8_PSD8_EIF3K"/>
    <property type="match status" value="1"/>
</dbReference>